<evidence type="ECO:0000256" key="1">
    <source>
        <dbReference type="SAM" id="Coils"/>
    </source>
</evidence>
<dbReference type="EMBL" id="LAZR01014899">
    <property type="protein sequence ID" value="KKM15475.1"/>
    <property type="molecule type" value="Genomic_DNA"/>
</dbReference>
<protein>
    <submittedName>
        <fullName evidence="2">Uncharacterized protein</fullName>
    </submittedName>
</protein>
<comment type="caution">
    <text evidence="2">The sequence shown here is derived from an EMBL/GenBank/DDBJ whole genome shotgun (WGS) entry which is preliminary data.</text>
</comment>
<name>A0A0F9KJH1_9ZZZZ</name>
<evidence type="ECO:0000313" key="2">
    <source>
        <dbReference type="EMBL" id="KKM15475.1"/>
    </source>
</evidence>
<proteinExistence type="predicted"/>
<sequence length="156" mass="17134">MRSYTDRGPDAQQDGDRSRYVVGLERTAWYQDGELQADETVPQYIKRLKEAKAALEDLEQEEKDVSDAALILRDRLTDAFSSPFGGSVVLKFLEDLATARGAIESLATASNRISDAVNRTATEMANAAKAGRALSDSYRENFDQLDLLLGLVDEAG</sequence>
<accession>A0A0F9KJH1</accession>
<feature type="coiled-coil region" evidence="1">
    <location>
        <begin position="41"/>
        <end position="75"/>
    </location>
</feature>
<keyword evidence="1" id="KW-0175">Coiled coil</keyword>
<dbReference type="AlphaFoldDB" id="A0A0F9KJH1"/>
<reference evidence="2" key="1">
    <citation type="journal article" date="2015" name="Nature">
        <title>Complex archaea that bridge the gap between prokaryotes and eukaryotes.</title>
        <authorList>
            <person name="Spang A."/>
            <person name="Saw J.H."/>
            <person name="Jorgensen S.L."/>
            <person name="Zaremba-Niedzwiedzka K."/>
            <person name="Martijn J."/>
            <person name="Lind A.E."/>
            <person name="van Eijk R."/>
            <person name="Schleper C."/>
            <person name="Guy L."/>
            <person name="Ettema T.J."/>
        </authorList>
    </citation>
    <scope>NUCLEOTIDE SEQUENCE</scope>
</reference>
<organism evidence="2">
    <name type="scientific">marine sediment metagenome</name>
    <dbReference type="NCBI Taxonomy" id="412755"/>
    <lineage>
        <taxon>unclassified sequences</taxon>
        <taxon>metagenomes</taxon>
        <taxon>ecological metagenomes</taxon>
    </lineage>
</organism>
<feature type="non-terminal residue" evidence="2">
    <location>
        <position position="156"/>
    </location>
</feature>
<gene>
    <name evidence="2" type="ORF">LCGC14_1695730</name>
</gene>